<feature type="coiled-coil region" evidence="1">
    <location>
        <begin position="2"/>
        <end position="57"/>
    </location>
</feature>
<keyword evidence="1" id="KW-0175">Coiled coil</keyword>
<dbReference type="InterPro" id="IPR045493">
    <property type="entry name" value="DUF6435"/>
</dbReference>
<dbReference type="EMBL" id="BHZE01000025">
    <property type="protein sequence ID" value="GCD78500.1"/>
    <property type="molecule type" value="Genomic_DNA"/>
</dbReference>
<dbReference type="RefSeq" id="WP_124398556.1">
    <property type="nucleotide sequence ID" value="NZ_BHZE01000025.1"/>
</dbReference>
<accession>A0A401XNC3</accession>
<organism evidence="2 3">
    <name type="scientific">Thermaurantimonas aggregans</name>
    <dbReference type="NCBI Taxonomy" id="2173829"/>
    <lineage>
        <taxon>Bacteria</taxon>
        <taxon>Pseudomonadati</taxon>
        <taxon>Bacteroidota</taxon>
        <taxon>Flavobacteriia</taxon>
        <taxon>Flavobacteriales</taxon>
        <taxon>Schleiferiaceae</taxon>
        <taxon>Thermaurantimonas</taxon>
    </lineage>
</organism>
<dbReference type="Proteomes" id="UP000286715">
    <property type="component" value="Unassembled WGS sequence"/>
</dbReference>
<proteinExistence type="predicted"/>
<evidence type="ECO:0008006" key="4">
    <source>
        <dbReference type="Google" id="ProtNLM"/>
    </source>
</evidence>
<dbReference type="NCBIfam" id="NF033487">
    <property type="entry name" value="Lacal_2735_fam"/>
    <property type="match status" value="1"/>
</dbReference>
<evidence type="ECO:0000313" key="2">
    <source>
        <dbReference type="EMBL" id="GCD78500.1"/>
    </source>
</evidence>
<name>A0A401XNC3_9FLAO</name>
<gene>
    <name evidence="2" type="ORF">JCM31826_19820</name>
</gene>
<protein>
    <recommendedName>
        <fullName evidence="4">Lacal_2735 family protein</fullName>
    </recommendedName>
</protein>
<keyword evidence="3" id="KW-1185">Reference proteome</keyword>
<sequence length="58" mass="7030">MLFRLLKKKSKLEELYEKYEELRIEAYRLSKIDKAKSEELLKEAKKISDEIDKMKATH</sequence>
<evidence type="ECO:0000313" key="3">
    <source>
        <dbReference type="Proteomes" id="UP000286715"/>
    </source>
</evidence>
<dbReference type="AlphaFoldDB" id="A0A401XNC3"/>
<reference evidence="2 3" key="1">
    <citation type="submission" date="2018-11" db="EMBL/GenBank/DDBJ databases">
        <title>Schleiferia aggregans sp. nov., a moderately thermophilic heterotrophic bacterium isolated from microbial mats at a terrestrial hot spring.</title>
        <authorList>
            <person name="Iino T."/>
            <person name="Ohkuma M."/>
            <person name="Haruta S."/>
        </authorList>
    </citation>
    <scope>NUCLEOTIDE SEQUENCE [LARGE SCALE GENOMIC DNA]</scope>
    <source>
        <strain evidence="2 3">LA</strain>
    </source>
</reference>
<comment type="caution">
    <text evidence="2">The sequence shown here is derived from an EMBL/GenBank/DDBJ whole genome shotgun (WGS) entry which is preliminary data.</text>
</comment>
<evidence type="ECO:0000256" key="1">
    <source>
        <dbReference type="SAM" id="Coils"/>
    </source>
</evidence>